<feature type="transmembrane region" description="Helical" evidence="12">
    <location>
        <begin position="256"/>
        <end position="276"/>
    </location>
</feature>
<feature type="transmembrane region" description="Helical" evidence="12">
    <location>
        <begin position="202"/>
        <end position="221"/>
    </location>
</feature>
<keyword evidence="9 12" id="KW-0256">Endoplasmic reticulum</keyword>
<proteinExistence type="inferred from homology"/>
<dbReference type="EMBL" id="ML978066">
    <property type="protein sequence ID" value="KAF2020540.1"/>
    <property type="molecule type" value="Genomic_DNA"/>
</dbReference>
<keyword evidence="11 12" id="KW-0472">Membrane</keyword>
<keyword evidence="6 12" id="KW-0328">Glycosyltransferase</keyword>
<dbReference type="InterPro" id="IPR007315">
    <property type="entry name" value="PIG-V/Gpi18"/>
</dbReference>
<evidence type="ECO:0000256" key="5">
    <source>
        <dbReference type="ARBA" id="ARBA00022502"/>
    </source>
</evidence>
<evidence type="ECO:0000256" key="4">
    <source>
        <dbReference type="ARBA" id="ARBA00013795"/>
    </source>
</evidence>
<name>A0A6A5Y6W0_9PLEO</name>
<dbReference type="EC" id="2.4.1.-" evidence="12"/>
<organism evidence="14 15">
    <name type="scientific">Aaosphaeria arxii CBS 175.79</name>
    <dbReference type="NCBI Taxonomy" id="1450172"/>
    <lineage>
        <taxon>Eukaryota</taxon>
        <taxon>Fungi</taxon>
        <taxon>Dikarya</taxon>
        <taxon>Ascomycota</taxon>
        <taxon>Pezizomycotina</taxon>
        <taxon>Dothideomycetes</taxon>
        <taxon>Pleosporomycetidae</taxon>
        <taxon>Pleosporales</taxon>
        <taxon>Pleosporales incertae sedis</taxon>
        <taxon>Aaosphaeria</taxon>
    </lineage>
</organism>
<evidence type="ECO:0000256" key="1">
    <source>
        <dbReference type="ARBA" id="ARBA00004477"/>
    </source>
</evidence>
<dbReference type="AlphaFoldDB" id="A0A6A5Y6W0"/>
<sequence length="460" mass="51459">MMLRTDHAKDLVPLFLAWKSFLTFLAIVCPTPGYDTSGYILLNEDAQQPTNSSVISFIDRLSLNLFRWDAIYFVKAAQRGYEYEQEWAFSWAYSQLLRVIGNFIPGYPDAPVRKYVLAGFAVSNICHLLSVLVLYRLLSLILAPYQNRKVPFIASCLHIISPASMFLIAPYAEALFSLLNFTGMLLYVLARNITSTNGMATAHRDVTLVGSGLIFAVATLIRSNGLLSGLIFLYDVVLALPDILTFRLNKQDAHRLFVTCIAGAVLPFGLILPQYLAYSEYCVDKTGDGNVRPWCKKALPSIYSWVQERYWHVGFLKYWTLPNLPLFLMAAPMLWLMIKTSVTVMASGHGHDQLKSNGKAQTKEDSPPNDSSTAICHFPQLALPQLSLALLATTNFHVQIVNRISSGYPIWYLIIATWIAQTASSSAKEQTSMKPQWAVRFMVLYGIVQGALFANFLPPA</sequence>
<comment type="function">
    <text evidence="12">Mannosyltransferase involved in glycosylphosphatidylinositol-anchor biosynthesis.</text>
</comment>
<keyword evidence="5 12" id="KW-0337">GPI-anchor biosynthesis</keyword>
<dbReference type="GO" id="GO:0031501">
    <property type="term" value="C:mannosyltransferase complex"/>
    <property type="evidence" value="ECO:0007669"/>
    <property type="project" value="TreeGrafter"/>
</dbReference>
<dbReference type="PANTHER" id="PTHR12468">
    <property type="entry name" value="GPI MANNOSYLTRANSFERASE 2"/>
    <property type="match status" value="1"/>
</dbReference>
<keyword evidence="8 12" id="KW-0812">Transmembrane</keyword>
<accession>A0A6A5Y6W0</accession>
<feature type="transmembrane region" description="Helical" evidence="12">
    <location>
        <begin position="174"/>
        <end position="190"/>
    </location>
</feature>
<evidence type="ECO:0000256" key="13">
    <source>
        <dbReference type="SAM" id="MobiDB-lite"/>
    </source>
</evidence>
<dbReference type="Pfam" id="PF04188">
    <property type="entry name" value="Mannosyl_trans2"/>
    <property type="match status" value="1"/>
</dbReference>
<comment type="subcellular location">
    <subcellularLocation>
        <location evidence="1 12">Endoplasmic reticulum membrane</location>
        <topology evidence="1 12">Multi-pass membrane protein</topology>
    </subcellularLocation>
</comment>
<evidence type="ECO:0000256" key="9">
    <source>
        <dbReference type="ARBA" id="ARBA00022824"/>
    </source>
</evidence>
<comment type="similarity">
    <text evidence="3 12">Belongs to the PIGV family.</text>
</comment>
<dbReference type="GeneID" id="54283792"/>
<evidence type="ECO:0000256" key="11">
    <source>
        <dbReference type="ARBA" id="ARBA00023136"/>
    </source>
</evidence>
<keyword evidence="10 12" id="KW-1133">Transmembrane helix</keyword>
<dbReference type="Proteomes" id="UP000799778">
    <property type="component" value="Unassembled WGS sequence"/>
</dbReference>
<feature type="transmembrane region" description="Helical" evidence="12">
    <location>
        <begin position="437"/>
        <end position="457"/>
    </location>
</feature>
<dbReference type="GO" id="GO:0004376">
    <property type="term" value="F:GPI mannosyltransferase activity"/>
    <property type="evidence" value="ECO:0007669"/>
    <property type="project" value="InterPro"/>
</dbReference>
<reference evidence="14" key="1">
    <citation type="journal article" date="2020" name="Stud. Mycol.">
        <title>101 Dothideomycetes genomes: a test case for predicting lifestyles and emergence of pathogens.</title>
        <authorList>
            <person name="Haridas S."/>
            <person name="Albert R."/>
            <person name="Binder M."/>
            <person name="Bloem J."/>
            <person name="Labutti K."/>
            <person name="Salamov A."/>
            <person name="Andreopoulos B."/>
            <person name="Baker S."/>
            <person name="Barry K."/>
            <person name="Bills G."/>
            <person name="Bluhm B."/>
            <person name="Cannon C."/>
            <person name="Castanera R."/>
            <person name="Culley D."/>
            <person name="Daum C."/>
            <person name="Ezra D."/>
            <person name="Gonzalez J."/>
            <person name="Henrissat B."/>
            <person name="Kuo A."/>
            <person name="Liang C."/>
            <person name="Lipzen A."/>
            <person name="Lutzoni F."/>
            <person name="Magnuson J."/>
            <person name="Mondo S."/>
            <person name="Nolan M."/>
            <person name="Ohm R."/>
            <person name="Pangilinan J."/>
            <person name="Park H.-J."/>
            <person name="Ramirez L."/>
            <person name="Alfaro M."/>
            <person name="Sun H."/>
            <person name="Tritt A."/>
            <person name="Yoshinaga Y."/>
            <person name="Zwiers L.-H."/>
            <person name="Turgeon B."/>
            <person name="Goodwin S."/>
            <person name="Spatafora J."/>
            <person name="Crous P."/>
            <person name="Grigoriev I."/>
        </authorList>
    </citation>
    <scope>NUCLEOTIDE SEQUENCE</scope>
    <source>
        <strain evidence="14">CBS 175.79</strain>
    </source>
</reference>
<dbReference type="OrthoDB" id="10252502at2759"/>
<dbReference type="UniPathway" id="UPA00196"/>
<evidence type="ECO:0000256" key="6">
    <source>
        <dbReference type="ARBA" id="ARBA00022676"/>
    </source>
</evidence>
<dbReference type="GO" id="GO:0000009">
    <property type="term" value="F:alpha-1,6-mannosyltransferase activity"/>
    <property type="evidence" value="ECO:0007669"/>
    <property type="project" value="InterPro"/>
</dbReference>
<keyword evidence="7 12" id="KW-0808">Transferase</keyword>
<feature type="transmembrane region" description="Helical" evidence="12">
    <location>
        <begin position="150"/>
        <end position="168"/>
    </location>
</feature>
<feature type="transmembrane region" description="Helical" evidence="12">
    <location>
        <begin position="318"/>
        <end position="338"/>
    </location>
</feature>
<evidence type="ECO:0000256" key="8">
    <source>
        <dbReference type="ARBA" id="ARBA00022692"/>
    </source>
</evidence>
<feature type="transmembrane region" description="Helical" evidence="12">
    <location>
        <begin position="12"/>
        <end position="34"/>
    </location>
</feature>
<evidence type="ECO:0000256" key="2">
    <source>
        <dbReference type="ARBA" id="ARBA00004687"/>
    </source>
</evidence>
<feature type="transmembrane region" description="Helical" evidence="12">
    <location>
        <begin position="227"/>
        <end position="244"/>
    </location>
</feature>
<evidence type="ECO:0000256" key="7">
    <source>
        <dbReference type="ARBA" id="ARBA00022679"/>
    </source>
</evidence>
<evidence type="ECO:0000256" key="12">
    <source>
        <dbReference type="RuleBase" id="RU363112"/>
    </source>
</evidence>
<dbReference type="PANTHER" id="PTHR12468:SF2">
    <property type="entry name" value="GPI MANNOSYLTRANSFERASE 2"/>
    <property type="match status" value="1"/>
</dbReference>
<feature type="region of interest" description="Disordered" evidence="13">
    <location>
        <begin position="349"/>
        <end position="371"/>
    </location>
</feature>
<dbReference type="GO" id="GO:0005789">
    <property type="term" value="C:endoplasmic reticulum membrane"/>
    <property type="evidence" value="ECO:0007669"/>
    <property type="project" value="UniProtKB-SubCell"/>
</dbReference>
<evidence type="ECO:0000313" key="14">
    <source>
        <dbReference type="EMBL" id="KAF2020540.1"/>
    </source>
</evidence>
<gene>
    <name evidence="14" type="ORF">BU24DRAFT_416215</name>
</gene>
<comment type="pathway">
    <text evidence="2 12">Glycolipid biosynthesis; glycosylphosphatidylinositol-anchor biosynthesis.</text>
</comment>
<dbReference type="RefSeq" id="XP_033388879.1">
    <property type="nucleotide sequence ID" value="XM_033526395.1"/>
</dbReference>
<dbReference type="GO" id="GO:0006506">
    <property type="term" value="P:GPI anchor biosynthetic process"/>
    <property type="evidence" value="ECO:0007669"/>
    <property type="project" value="UniProtKB-UniPathway"/>
</dbReference>
<feature type="transmembrane region" description="Helical" evidence="12">
    <location>
        <begin position="115"/>
        <end position="138"/>
    </location>
</feature>
<protein>
    <recommendedName>
        <fullName evidence="4 12">GPI mannosyltransferase 2</fullName>
        <ecNumber evidence="12">2.4.1.-</ecNumber>
    </recommendedName>
</protein>
<evidence type="ECO:0000313" key="15">
    <source>
        <dbReference type="Proteomes" id="UP000799778"/>
    </source>
</evidence>
<evidence type="ECO:0000256" key="10">
    <source>
        <dbReference type="ARBA" id="ARBA00022989"/>
    </source>
</evidence>
<keyword evidence="15" id="KW-1185">Reference proteome</keyword>
<evidence type="ECO:0000256" key="3">
    <source>
        <dbReference type="ARBA" id="ARBA00008698"/>
    </source>
</evidence>